<protein>
    <recommendedName>
        <fullName evidence="3">Tetratricopeptide repeat protein</fullName>
    </recommendedName>
</protein>
<dbReference type="Proteomes" id="UP000266915">
    <property type="component" value="Unassembled WGS sequence"/>
</dbReference>
<dbReference type="SUPFAM" id="SSF81901">
    <property type="entry name" value="HCP-like"/>
    <property type="match status" value="1"/>
</dbReference>
<keyword evidence="2" id="KW-1185">Reference proteome</keyword>
<dbReference type="EMBL" id="RKHL01000001">
    <property type="protein sequence ID" value="ROR80291.1"/>
    <property type="molecule type" value="Genomic_DNA"/>
</dbReference>
<evidence type="ECO:0000313" key="2">
    <source>
        <dbReference type="Proteomes" id="UP000266915"/>
    </source>
</evidence>
<dbReference type="Gene3D" id="1.25.40.10">
    <property type="entry name" value="Tetratricopeptide repeat domain"/>
    <property type="match status" value="1"/>
</dbReference>
<dbReference type="RefSeq" id="WP_085512162.1">
    <property type="nucleotide sequence ID" value="NZ_FXAP01000003.1"/>
</dbReference>
<sequence>MMRFDSPEALISALLDLRAKGEPERACALVRAALAAHGHQFAEDNWETFFDPEESFANAMYDCGYALWELAWSDRDDVEPQAALLAFEASSVAGLDLAGFALAQSLDWVGDPRAEAALRDFVSRHPDWEDPRLFGILGGLIADRYDDEEHMDEALTYLDRVGDSEDIWMCWRALAIAKLGHVEDAIALLQDQVRANDPDALAVLGDIHWWADDAERAQEAYLRAMAVGDAHSARSLGNLLHTLGDDAAARQAYEIAAARGDGYATTLLRDPSWELPG</sequence>
<organism evidence="1 2">
    <name type="scientific">Plantibacter flavus</name>
    <dbReference type="NCBI Taxonomy" id="150123"/>
    <lineage>
        <taxon>Bacteria</taxon>
        <taxon>Bacillati</taxon>
        <taxon>Actinomycetota</taxon>
        <taxon>Actinomycetes</taxon>
        <taxon>Micrococcales</taxon>
        <taxon>Microbacteriaceae</taxon>
        <taxon>Plantibacter</taxon>
    </lineage>
</organism>
<dbReference type="AlphaFoldDB" id="A0A3N2BYI3"/>
<proteinExistence type="predicted"/>
<comment type="caution">
    <text evidence="1">The sequence shown here is derived from an EMBL/GenBank/DDBJ whole genome shotgun (WGS) entry which is preliminary data.</text>
</comment>
<reference evidence="1 2" key="1">
    <citation type="submission" date="2018-11" db="EMBL/GenBank/DDBJ databases">
        <title>Sequencing the genomes of 1000 actinobacteria strains.</title>
        <authorList>
            <person name="Klenk H.-P."/>
        </authorList>
    </citation>
    <scope>NUCLEOTIDE SEQUENCE [LARGE SCALE GENOMIC DNA]</scope>
    <source>
        <strain evidence="1 2">DSM 14012</strain>
    </source>
</reference>
<evidence type="ECO:0008006" key="3">
    <source>
        <dbReference type="Google" id="ProtNLM"/>
    </source>
</evidence>
<evidence type="ECO:0000313" key="1">
    <source>
        <dbReference type="EMBL" id="ROR80291.1"/>
    </source>
</evidence>
<gene>
    <name evidence="1" type="ORF">EDD42_0329</name>
</gene>
<name>A0A3N2BYI3_9MICO</name>
<dbReference type="InterPro" id="IPR011990">
    <property type="entry name" value="TPR-like_helical_dom_sf"/>
</dbReference>
<accession>A0A3N2BYI3</accession>